<dbReference type="GO" id="GO:0015074">
    <property type="term" value="P:DNA integration"/>
    <property type="evidence" value="ECO:0007669"/>
    <property type="project" value="UniProtKB-KW"/>
</dbReference>
<dbReference type="InterPro" id="IPR044068">
    <property type="entry name" value="CB"/>
</dbReference>
<dbReference type="Pfam" id="PF00589">
    <property type="entry name" value="Phage_integrase"/>
    <property type="match status" value="1"/>
</dbReference>
<feature type="domain" description="Tyr recombinase" evidence="7">
    <location>
        <begin position="194"/>
        <end position="376"/>
    </location>
</feature>
<dbReference type="GO" id="GO:0006310">
    <property type="term" value="P:DNA recombination"/>
    <property type="evidence" value="ECO:0007669"/>
    <property type="project" value="UniProtKB-KW"/>
</dbReference>
<dbReference type="PANTHER" id="PTHR30349:SF64">
    <property type="entry name" value="PROPHAGE INTEGRASE INTD-RELATED"/>
    <property type="match status" value="1"/>
</dbReference>
<evidence type="ECO:0000259" key="8">
    <source>
        <dbReference type="PROSITE" id="PS51900"/>
    </source>
</evidence>
<evidence type="ECO:0000256" key="3">
    <source>
        <dbReference type="ARBA" id="ARBA00023125"/>
    </source>
</evidence>
<dbReference type="PANTHER" id="PTHR30349">
    <property type="entry name" value="PHAGE INTEGRASE-RELATED"/>
    <property type="match status" value="1"/>
</dbReference>
<dbReference type="EMBL" id="JAGQFT020000015">
    <property type="protein sequence ID" value="MBS7458849.1"/>
    <property type="molecule type" value="Genomic_DNA"/>
</dbReference>
<dbReference type="Proteomes" id="UP000675747">
    <property type="component" value="Unassembled WGS sequence"/>
</dbReference>
<evidence type="ECO:0000256" key="6">
    <source>
        <dbReference type="SAM" id="MobiDB-lite"/>
    </source>
</evidence>
<feature type="region of interest" description="Disordered" evidence="6">
    <location>
        <begin position="387"/>
        <end position="412"/>
    </location>
</feature>
<evidence type="ECO:0000259" key="7">
    <source>
        <dbReference type="PROSITE" id="PS51898"/>
    </source>
</evidence>
<organism evidence="9 10">
    <name type="scientific">Coralloluteibacterium stylophorae</name>
    <dbReference type="NCBI Taxonomy" id="1776034"/>
    <lineage>
        <taxon>Bacteria</taxon>
        <taxon>Pseudomonadati</taxon>
        <taxon>Pseudomonadota</taxon>
        <taxon>Gammaproteobacteria</taxon>
        <taxon>Lysobacterales</taxon>
        <taxon>Lysobacteraceae</taxon>
        <taxon>Coralloluteibacterium</taxon>
    </lineage>
</organism>
<evidence type="ECO:0000313" key="9">
    <source>
        <dbReference type="EMBL" id="MBS7458849.1"/>
    </source>
</evidence>
<dbReference type="SUPFAM" id="SSF56349">
    <property type="entry name" value="DNA breaking-rejoining enzymes"/>
    <property type="match status" value="1"/>
</dbReference>
<evidence type="ECO:0000256" key="4">
    <source>
        <dbReference type="ARBA" id="ARBA00023172"/>
    </source>
</evidence>
<dbReference type="RefSeq" id="WP_213173924.1">
    <property type="nucleotide sequence ID" value="NZ_JAGQFT020000015.1"/>
</dbReference>
<evidence type="ECO:0000256" key="5">
    <source>
        <dbReference type="PROSITE-ProRule" id="PRU01248"/>
    </source>
</evidence>
<dbReference type="InterPro" id="IPR050090">
    <property type="entry name" value="Tyrosine_recombinase_XerCD"/>
</dbReference>
<evidence type="ECO:0000313" key="10">
    <source>
        <dbReference type="Proteomes" id="UP000675747"/>
    </source>
</evidence>
<proteinExistence type="inferred from homology"/>
<evidence type="ECO:0000256" key="1">
    <source>
        <dbReference type="ARBA" id="ARBA00008857"/>
    </source>
</evidence>
<name>A0AAP2G037_9GAMM</name>
<dbReference type="InterPro" id="IPR011010">
    <property type="entry name" value="DNA_brk_join_enz"/>
</dbReference>
<feature type="compositionally biased region" description="Basic and acidic residues" evidence="6">
    <location>
        <begin position="388"/>
        <end position="398"/>
    </location>
</feature>
<sequence>MPLRLKGASPKPGEADRRYYMIDVQEGGRRVRVSSGTRQKDAALKKEQAVLDALREHPDITQAELLEVVRGRARGAKVAAVRVQGMTLRAACVRVLDGQWAKAKSRATYKINCGELCRELGDNRPVAAITDDVIEDLVKAFDKRGNSPSTINRKLIALRIVLAECKRRKEIGALPEMPHFSERGTARTFILDRATEQAIFAEVLAWDGLEAAPEGGHPRRRDGAEYLTLFEFLVESGLRLSEALNIRWGDIRWEEGLLRLWRAEELKNGRPRTLPLTERAKGVLEGRRLAGIKGGPFKTLNKRRAEHHWNSARDRAGIEDKECVIHALRHTCATRLLELTGDIKLVQEWLGHKDIATTSKVYAHVLTHKLQGAAALLDAQRVQVTAREGPDPRLHDCNRPTTAIHGHSTRAN</sequence>
<feature type="domain" description="Core-binding (CB)" evidence="8">
    <location>
        <begin position="86"/>
        <end position="166"/>
    </location>
</feature>
<dbReference type="AlphaFoldDB" id="A0AAP2G037"/>
<dbReference type="Gene3D" id="1.10.443.10">
    <property type="entry name" value="Intergrase catalytic core"/>
    <property type="match status" value="1"/>
</dbReference>
<gene>
    <name evidence="9" type="ORF">KB893_017030</name>
</gene>
<keyword evidence="2" id="KW-0229">DNA integration</keyword>
<dbReference type="Gene3D" id="1.10.150.130">
    <property type="match status" value="1"/>
</dbReference>
<keyword evidence="3 5" id="KW-0238">DNA-binding</keyword>
<comment type="similarity">
    <text evidence="1">Belongs to the 'phage' integrase family.</text>
</comment>
<protein>
    <submittedName>
        <fullName evidence="9">Site-specific integrase</fullName>
    </submittedName>
</protein>
<reference evidence="9 10" key="1">
    <citation type="journal article" date="2021" name="Microbiol. Resour. Announc.">
        <title>Draft Genome Sequence of Coralloluteibacterium stylophorae LMG 29479T.</title>
        <authorList>
            <person name="Karlyshev A.V."/>
            <person name="Kudryashova E.B."/>
            <person name="Ariskina E.V."/>
            <person name="Conroy A.P."/>
            <person name="Abidueva E.Y."/>
        </authorList>
    </citation>
    <scope>NUCLEOTIDE SEQUENCE [LARGE SCALE GENOMIC DNA]</scope>
    <source>
        <strain evidence="9 10">LMG 29479</strain>
    </source>
</reference>
<accession>A0AAP2G037</accession>
<keyword evidence="10" id="KW-1185">Reference proteome</keyword>
<dbReference type="InterPro" id="IPR002104">
    <property type="entry name" value="Integrase_catalytic"/>
</dbReference>
<dbReference type="GO" id="GO:0003677">
    <property type="term" value="F:DNA binding"/>
    <property type="evidence" value="ECO:0007669"/>
    <property type="project" value="UniProtKB-UniRule"/>
</dbReference>
<evidence type="ECO:0000256" key="2">
    <source>
        <dbReference type="ARBA" id="ARBA00022908"/>
    </source>
</evidence>
<comment type="caution">
    <text evidence="9">The sequence shown here is derived from an EMBL/GenBank/DDBJ whole genome shotgun (WGS) entry which is preliminary data.</text>
</comment>
<dbReference type="InterPro" id="IPR010998">
    <property type="entry name" value="Integrase_recombinase_N"/>
</dbReference>
<dbReference type="InterPro" id="IPR013762">
    <property type="entry name" value="Integrase-like_cat_sf"/>
</dbReference>
<dbReference type="PROSITE" id="PS51898">
    <property type="entry name" value="TYR_RECOMBINASE"/>
    <property type="match status" value="1"/>
</dbReference>
<dbReference type="CDD" id="cd00796">
    <property type="entry name" value="INT_Rci_Hp1_C"/>
    <property type="match status" value="1"/>
</dbReference>
<dbReference type="PROSITE" id="PS51900">
    <property type="entry name" value="CB"/>
    <property type="match status" value="1"/>
</dbReference>
<keyword evidence="4" id="KW-0233">DNA recombination</keyword>